<protein>
    <submittedName>
        <fullName evidence="1">Uncharacterized protein</fullName>
    </submittedName>
</protein>
<organism evidence="1 2">
    <name type="scientific">Massilia aerilata</name>
    <dbReference type="NCBI Taxonomy" id="453817"/>
    <lineage>
        <taxon>Bacteria</taxon>
        <taxon>Pseudomonadati</taxon>
        <taxon>Pseudomonadota</taxon>
        <taxon>Betaproteobacteria</taxon>
        <taxon>Burkholderiales</taxon>
        <taxon>Oxalobacteraceae</taxon>
        <taxon>Telluria group</taxon>
        <taxon>Massilia</taxon>
    </lineage>
</organism>
<dbReference type="RefSeq" id="WP_379770083.1">
    <property type="nucleotide sequence ID" value="NZ_JBHSMZ010000006.1"/>
</dbReference>
<gene>
    <name evidence="1" type="ORF">ACFPO9_09955</name>
</gene>
<proteinExistence type="predicted"/>
<evidence type="ECO:0000313" key="2">
    <source>
        <dbReference type="Proteomes" id="UP001596086"/>
    </source>
</evidence>
<dbReference type="EMBL" id="JBHSMZ010000006">
    <property type="protein sequence ID" value="MFC5548838.1"/>
    <property type="molecule type" value="Genomic_DNA"/>
</dbReference>
<reference evidence="2" key="1">
    <citation type="journal article" date="2019" name="Int. J. Syst. Evol. Microbiol.">
        <title>The Global Catalogue of Microorganisms (GCM) 10K type strain sequencing project: providing services to taxonomists for standard genome sequencing and annotation.</title>
        <authorList>
            <consortium name="The Broad Institute Genomics Platform"/>
            <consortium name="The Broad Institute Genome Sequencing Center for Infectious Disease"/>
            <person name="Wu L."/>
            <person name="Ma J."/>
        </authorList>
    </citation>
    <scope>NUCLEOTIDE SEQUENCE [LARGE SCALE GENOMIC DNA]</scope>
    <source>
        <strain evidence="2">CGMCC 4.5798</strain>
    </source>
</reference>
<name>A0ABW0RVK5_9BURK</name>
<keyword evidence="2" id="KW-1185">Reference proteome</keyword>
<evidence type="ECO:0000313" key="1">
    <source>
        <dbReference type="EMBL" id="MFC5548838.1"/>
    </source>
</evidence>
<dbReference type="Proteomes" id="UP001596086">
    <property type="component" value="Unassembled WGS sequence"/>
</dbReference>
<comment type="caution">
    <text evidence="1">The sequence shown here is derived from an EMBL/GenBank/DDBJ whole genome shotgun (WGS) entry which is preliminary data.</text>
</comment>
<sequence length="92" mass="9903">MKTLTITDLARTETLDRSAMHGVRGGFKFASPSYSFGNIDYAPSDDSSIHATQNLGQVQNVMNATANGSAFLEGVSVHNKVSQDGQNTIVRR</sequence>
<accession>A0ABW0RVK5</accession>